<dbReference type="EMBL" id="CAJNRD030001114">
    <property type="protein sequence ID" value="CAG5073296.1"/>
    <property type="molecule type" value="Genomic_DNA"/>
</dbReference>
<evidence type="ECO:0000313" key="1">
    <source>
        <dbReference type="EMBL" id="CAG5073296.1"/>
    </source>
</evidence>
<protein>
    <recommendedName>
        <fullName evidence="3">Phosphatidic acid phosphatase type 2/haloperoxidase domain-containing protein</fullName>
    </recommendedName>
</protein>
<sequence length="83" mass="9405">MIGLSESKFAKISVEILCLVIYYYRGNFSRPKNAVISAITHLQSAKLDYINLPQGNYYEYVQELSFPSSHSSVVTYCGVYLIV</sequence>
<dbReference type="Proteomes" id="UP000786811">
    <property type="component" value="Unassembled WGS sequence"/>
</dbReference>
<proteinExistence type="predicted"/>
<keyword evidence="2" id="KW-1185">Reference proteome</keyword>
<evidence type="ECO:0000313" key="2">
    <source>
        <dbReference type="Proteomes" id="UP000786811"/>
    </source>
</evidence>
<name>A0A8J2EA56_COTCN</name>
<evidence type="ECO:0008006" key="3">
    <source>
        <dbReference type="Google" id="ProtNLM"/>
    </source>
</evidence>
<dbReference type="AlphaFoldDB" id="A0A8J2EA56"/>
<reference evidence="1" key="1">
    <citation type="submission" date="2021-04" db="EMBL/GenBank/DDBJ databases">
        <authorList>
            <person name="Chebbi M.A.C M."/>
        </authorList>
    </citation>
    <scope>NUCLEOTIDE SEQUENCE</scope>
</reference>
<organism evidence="1 2">
    <name type="scientific">Cotesia congregata</name>
    <name type="common">Parasitoid wasp</name>
    <name type="synonym">Apanteles congregatus</name>
    <dbReference type="NCBI Taxonomy" id="51543"/>
    <lineage>
        <taxon>Eukaryota</taxon>
        <taxon>Metazoa</taxon>
        <taxon>Ecdysozoa</taxon>
        <taxon>Arthropoda</taxon>
        <taxon>Hexapoda</taxon>
        <taxon>Insecta</taxon>
        <taxon>Pterygota</taxon>
        <taxon>Neoptera</taxon>
        <taxon>Endopterygota</taxon>
        <taxon>Hymenoptera</taxon>
        <taxon>Apocrita</taxon>
        <taxon>Ichneumonoidea</taxon>
        <taxon>Braconidae</taxon>
        <taxon>Microgastrinae</taxon>
        <taxon>Cotesia</taxon>
    </lineage>
</organism>
<gene>
    <name evidence="1" type="ORF">HICCMSTLAB_LOCUS267</name>
</gene>
<comment type="caution">
    <text evidence="1">The sequence shown here is derived from an EMBL/GenBank/DDBJ whole genome shotgun (WGS) entry which is preliminary data.</text>
</comment>
<accession>A0A8J2EA56</accession>